<keyword evidence="1" id="KW-0812">Transmembrane</keyword>
<reference evidence="2" key="2">
    <citation type="journal article" date="2015" name="Fish Shellfish Immunol.">
        <title>Early steps in the European eel (Anguilla anguilla)-Vibrio vulnificus interaction in the gills: Role of the RtxA13 toxin.</title>
        <authorList>
            <person name="Callol A."/>
            <person name="Pajuelo D."/>
            <person name="Ebbesson L."/>
            <person name="Teles M."/>
            <person name="MacKenzie S."/>
            <person name="Amaro C."/>
        </authorList>
    </citation>
    <scope>NUCLEOTIDE SEQUENCE</scope>
</reference>
<reference evidence="2" key="1">
    <citation type="submission" date="2014-11" db="EMBL/GenBank/DDBJ databases">
        <authorList>
            <person name="Amaro Gonzalez C."/>
        </authorList>
    </citation>
    <scope>NUCLEOTIDE SEQUENCE</scope>
</reference>
<accession>A0A0E9P9U1</accession>
<organism evidence="2">
    <name type="scientific">Anguilla anguilla</name>
    <name type="common">European freshwater eel</name>
    <name type="synonym">Muraena anguilla</name>
    <dbReference type="NCBI Taxonomy" id="7936"/>
    <lineage>
        <taxon>Eukaryota</taxon>
        <taxon>Metazoa</taxon>
        <taxon>Chordata</taxon>
        <taxon>Craniata</taxon>
        <taxon>Vertebrata</taxon>
        <taxon>Euteleostomi</taxon>
        <taxon>Actinopterygii</taxon>
        <taxon>Neopterygii</taxon>
        <taxon>Teleostei</taxon>
        <taxon>Anguilliformes</taxon>
        <taxon>Anguillidae</taxon>
        <taxon>Anguilla</taxon>
    </lineage>
</organism>
<sequence>MYPGASHPHATVFFIYFILFLPF</sequence>
<dbReference type="EMBL" id="GBXM01107146">
    <property type="protein sequence ID" value="JAH01431.1"/>
    <property type="molecule type" value="Transcribed_RNA"/>
</dbReference>
<evidence type="ECO:0000313" key="2">
    <source>
        <dbReference type="EMBL" id="JAH01431.1"/>
    </source>
</evidence>
<keyword evidence="1" id="KW-1133">Transmembrane helix</keyword>
<feature type="transmembrane region" description="Helical" evidence="1">
    <location>
        <begin position="6"/>
        <end position="22"/>
    </location>
</feature>
<protein>
    <submittedName>
        <fullName evidence="2">Uncharacterized protein</fullName>
    </submittedName>
</protein>
<proteinExistence type="predicted"/>
<evidence type="ECO:0000256" key="1">
    <source>
        <dbReference type="SAM" id="Phobius"/>
    </source>
</evidence>
<name>A0A0E9P9U1_ANGAN</name>
<keyword evidence="1" id="KW-0472">Membrane</keyword>
<dbReference type="AlphaFoldDB" id="A0A0E9P9U1"/>